<name>A0A9I9EHF4_CUCME</name>
<reference evidence="1" key="1">
    <citation type="submission" date="2023-03" db="UniProtKB">
        <authorList>
            <consortium name="EnsemblPlants"/>
        </authorList>
    </citation>
    <scope>IDENTIFICATION</scope>
</reference>
<protein>
    <submittedName>
        <fullName evidence="1">Uncharacterized protein</fullName>
    </submittedName>
</protein>
<evidence type="ECO:0000313" key="1">
    <source>
        <dbReference type="EnsemblPlants" id="MELO3C033844.2.1"/>
    </source>
</evidence>
<organism evidence="1">
    <name type="scientific">Cucumis melo</name>
    <name type="common">Muskmelon</name>
    <dbReference type="NCBI Taxonomy" id="3656"/>
    <lineage>
        <taxon>Eukaryota</taxon>
        <taxon>Viridiplantae</taxon>
        <taxon>Streptophyta</taxon>
        <taxon>Embryophyta</taxon>
        <taxon>Tracheophyta</taxon>
        <taxon>Spermatophyta</taxon>
        <taxon>Magnoliopsida</taxon>
        <taxon>eudicotyledons</taxon>
        <taxon>Gunneridae</taxon>
        <taxon>Pentapetalae</taxon>
        <taxon>rosids</taxon>
        <taxon>fabids</taxon>
        <taxon>Cucurbitales</taxon>
        <taxon>Cucurbitaceae</taxon>
        <taxon>Benincaseae</taxon>
        <taxon>Cucumis</taxon>
    </lineage>
</organism>
<dbReference type="Gramene" id="MELO3C033844.2.1">
    <property type="protein sequence ID" value="MELO3C033844.2.1"/>
    <property type="gene ID" value="MELO3C033844.2"/>
</dbReference>
<accession>A0A9I9EHF4</accession>
<dbReference type="AlphaFoldDB" id="A0A9I9EHF4"/>
<sequence length="56" mass="5886">MVIGGLMQCADVDASGDRVKYVGPSINDEADKSLASTFFPVSTPAFLVKLALLLVN</sequence>
<dbReference type="EnsemblPlants" id="MELO3C033844.2.1">
    <property type="protein sequence ID" value="MELO3C033844.2.1"/>
    <property type="gene ID" value="MELO3C033844.2"/>
</dbReference>
<proteinExistence type="predicted"/>